<dbReference type="EMBL" id="SOJK01000249">
    <property type="protein sequence ID" value="TET43785.1"/>
    <property type="molecule type" value="Genomic_DNA"/>
</dbReference>
<protein>
    <submittedName>
        <fullName evidence="9">Sugar ABC transporter permease</fullName>
    </submittedName>
</protein>
<dbReference type="InterPro" id="IPR000515">
    <property type="entry name" value="MetI-like"/>
</dbReference>
<evidence type="ECO:0000259" key="8">
    <source>
        <dbReference type="PROSITE" id="PS50928"/>
    </source>
</evidence>
<dbReference type="PROSITE" id="PS50928">
    <property type="entry name" value="ABC_TM1"/>
    <property type="match status" value="1"/>
</dbReference>
<keyword evidence="5 7" id="KW-1133">Transmembrane helix</keyword>
<keyword evidence="6 7" id="KW-0472">Membrane</keyword>
<dbReference type="AlphaFoldDB" id="A0A523UMR3"/>
<dbReference type="GO" id="GO:0055085">
    <property type="term" value="P:transmembrane transport"/>
    <property type="evidence" value="ECO:0007669"/>
    <property type="project" value="InterPro"/>
</dbReference>
<feature type="transmembrane region" description="Helical" evidence="7">
    <location>
        <begin position="280"/>
        <end position="302"/>
    </location>
</feature>
<proteinExistence type="inferred from homology"/>
<evidence type="ECO:0000256" key="6">
    <source>
        <dbReference type="ARBA" id="ARBA00023136"/>
    </source>
</evidence>
<dbReference type="GO" id="GO:0005886">
    <property type="term" value="C:plasma membrane"/>
    <property type="evidence" value="ECO:0007669"/>
    <property type="project" value="UniProtKB-SubCell"/>
</dbReference>
<keyword evidence="3" id="KW-1003">Cell membrane</keyword>
<feature type="transmembrane region" description="Helical" evidence="7">
    <location>
        <begin position="21"/>
        <end position="42"/>
    </location>
</feature>
<evidence type="ECO:0000256" key="5">
    <source>
        <dbReference type="ARBA" id="ARBA00022989"/>
    </source>
</evidence>
<gene>
    <name evidence="9" type="ORF">E3J59_05865</name>
</gene>
<dbReference type="Proteomes" id="UP000320679">
    <property type="component" value="Unassembled WGS sequence"/>
</dbReference>
<dbReference type="InterPro" id="IPR035906">
    <property type="entry name" value="MetI-like_sf"/>
</dbReference>
<dbReference type="PANTHER" id="PTHR43005">
    <property type="entry name" value="BLR7065 PROTEIN"/>
    <property type="match status" value="1"/>
</dbReference>
<evidence type="ECO:0000256" key="4">
    <source>
        <dbReference type="ARBA" id="ARBA00022692"/>
    </source>
</evidence>
<comment type="caution">
    <text evidence="9">The sequence shown here is derived from an EMBL/GenBank/DDBJ whole genome shotgun (WGS) entry which is preliminary data.</text>
</comment>
<evidence type="ECO:0000256" key="7">
    <source>
        <dbReference type="RuleBase" id="RU363032"/>
    </source>
</evidence>
<evidence type="ECO:0000313" key="10">
    <source>
        <dbReference type="Proteomes" id="UP000320679"/>
    </source>
</evidence>
<organism evidence="9 10">
    <name type="scientific">Aerophobetes bacterium</name>
    <dbReference type="NCBI Taxonomy" id="2030807"/>
    <lineage>
        <taxon>Bacteria</taxon>
        <taxon>Candidatus Aerophobota</taxon>
    </lineage>
</organism>
<dbReference type="Gene3D" id="1.10.3720.10">
    <property type="entry name" value="MetI-like"/>
    <property type="match status" value="1"/>
</dbReference>
<feature type="transmembrane region" description="Helical" evidence="7">
    <location>
        <begin position="86"/>
        <end position="108"/>
    </location>
</feature>
<sequence>MGKSNNLGRRLSRSHQPRFHAYGLILPAVALLVFFFFIPSLYNIELSLHKISLFETAKGRGEFVGLENFIKVTEDPAFYNALKNTVLWLTGATVVFRILLGLGLALLLNSKALKRWHLAGVGRILIFVPWGVPPVVAVTIWKWMLHSRYGVVNLTLQNLGLIRQPIFFLTDISVVWLSIILIVVWRELPFAVVSFLAGLQSIPQELYEVARIDGAGWFHELRYVTLPLLKPIITIVGFMITIWTFNNFVYVWLSTRGGPGDFTHVLGTNVYFESFVNYKVGYGATFGVIMTVIMMGFALVYFSTLFKRNITA</sequence>
<name>A0A523UMR3_UNCAE</name>
<accession>A0A523UMR3</accession>
<comment type="similarity">
    <text evidence="7">Belongs to the binding-protein-dependent transport system permease family.</text>
</comment>
<evidence type="ECO:0000256" key="1">
    <source>
        <dbReference type="ARBA" id="ARBA00004651"/>
    </source>
</evidence>
<evidence type="ECO:0000313" key="9">
    <source>
        <dbReference type="EMBL" id="TET43785.1"/>
    </source>
</evidence>
<feature type="domain" description="ABC transmembrane type-1" evidence="8">
    <location>
        <begin position="83"/>
        <end position="301"/>
    </location>
</feature>
<dbReference type="PANTHER" id="PTHR43005:SF1">
    <property type="entry name" value="SPERMIDINE_PUTRESCINE TRANSPORT SYSTEM PERMEASE PROTEIN"/>
    <property type="match status" value="1"/>
</dbReference>
<dbReference type="CDD" id="cd06261">
    <property type="entry name" value="TM_PBP2"/>
    <property type="match status" value="1"/>
</dbReference>
<keyword evidence="2 7" id="KW-0813">Transport</keyword>
<keyword evidence="4 7" id="KW-0812">Transmembrane</keyword>
<evidence type="ECO:0000256" key="2">
    <source>
        <dbReference type="ARBA" id="ARBA00022448"/>
    </source>
</evidence>
<feature type="transmembrane region" description="Helical" evidence="7">
    <location>
        <begin position="120"/>
        <end position="145"/>
    </location>
</feature>
<feature type="transmembrane region" description="Helical" evidence="7">
    <location>
        <begin position="165"/>
        <end position="185"/>
    </location>
</feature>
<comment type="subcellular location">
    <subcellularLocation>
        <location evidence="1 7">Cell membrane</location>
        <topology evidence="1 7">Multi-pass membrane protein</topology>
    </subcellularLocation>
</comment>
<feature type="transmembrane region" description="Helical" evidence="7">
    <location>
        <begin position="232"/>
        <end position="253"/>
    </location>
</feature>
<dbReference type="SUPFAM" id="SSF161098">
    <property type="entry name" value="MetI-like"/>
    <property type="match status" value="1"/>
</dbReference>
<reference evidence="9 10" key="1">
    <citation type="submission" date="2019-03" db="EMBL/GenBank/DDBJ databases">
        <title>Metabolic potential of uncultured bacteria and archaea associated with petroleum seepage in deep-sea sediments.</title>
        <authorList>
            <person name="Dong X."/>
            <person name="Hubert C."/>
        </authorList>
    </citation>
    <scope>NUCLEOTIDE SEQUENCE [LARGE SCALE GENOMIC DNA]</scope>
    <source>
        <strain evidence="9">E29_bin78</strain>
    </source>
</reference>
<dbReference type="Pfam" id="PF00528">
    <property type="entry name" value="BPD_transp_1"/>
    <property type="match status" value="1"/>
</dbReference>
<evidence type="ECO:0000256" key="3">
    <source>
        <dbReference type="ARBA" id="ARBA00022475"/>
    </source>
</evidence>